<dbReference type="InterPro" id="IPR022127">
    <property type="entry name" value="STIMATE/YPL162C"/>
</dbReference>
<feature type="domain" description="PPIase FKBP-type" evidence="9">
    <location>
        <begin position="44"/>
        <end position="132"/>
    </location>
</feature>
<dbReference type="PANTHER" id="PTHR31735:SF1">
    <property type="entry name" value="VACUOLAR MEMBRANE PROTEIN YPL162C"/>
    <property type="match status" value="1"/>
</dbReference>
<dbReference type="PANTHER" id="PTHR31735">
    <property type="entry name" value="VACUOLAR MEMBRANE PROTEIN YPL162C"/>
    <property type="match status" value="1"/>
</dbReference>
<evidence type="ECO:0000313" key="11">
    <source>
        <dbReference type="Proteomes" id="UP000504638"/>
    </source>
</evidence>
<dbReference type="AlphaFoldDB" id="A0A6G1FU94"/>
<accession>A0A6G1FU94</accession>
<dbReference type="InterPro" id="IPR001179">
    <property type="entry name" value="PPIase_FKBP_dom"/>
</dbReference>
<dbReference type="Gene3D" id="3.10.50.40">
    <property type="match status" value="1"/>
</dbReference>
<feature type="signal peptide" evidence="8">
    <location>
        <begin position="1"/>
        <end position="20"/>
    </location>
</feature>
<evidence type="ECO:0000256" key="2">
    <source>
        <dbReference type="ARBA" id="ARBA00013194"/>
    </source>
</evidence>
<evidence type="ECO:0000256" key="1">
    <source>
        <dbReference type="ARBA" id="ARBA00000971"/>
    </source>
</evidence>
<feature type="compositionally biased region" description="Basic and acidic residues" evidence="6">
    <location>
        <begin position="437"/>
        <end position="461"/>
    </location>
</feature>
<name>A0A6G1FU94_9PEZI</name>
<evidence type="ECO:0000256" key="7">
    <source>
        <dbReference type="SAM" id="Phobius"/>
    </source>
</evidence>
<evidence type="ECO:0000256" key="5">
    <source>
        <dbReference type="PROSITE-ProRule" id="PRU00277"/>
    </source>
</evidence>
<dbReference type="SUPFAM" id="SSF54534">
    <property type="entry name" value="FKBP-like"/>
    <property type="match status" value="1"/>
</dbReference>
<feature type="compositionally biased region" description="Low complexity" evidence="6">
    <location>
        <begin position="136"/>
        <end position="159"/>
    </location>
</feature>
<evidence type="ECO:0000256" key="8">
    <source>
        <dbReference type="SAM" id="SignalP"/>
    </source>
</evidence>
<dbReference type="OrthoDB" id="431202at2759"/>
<reference evidence="12" key="3">
    <citation type="submission" date="2025-04" db="UniProtKB">
        <authorList>
            <consortium name="RefSeq"/>
        </authorList>
    </citation>
    <scope>IDENTIFICATION</scope>
    <source>
        <strain evidence="12">CBS 781.70</strain>
    </source>
</reference>
<evidence type="ECO:0000256" key="6">
    <source>
        <dbReference type="SAM" id="MobiDB-lite"/>
    </source>
</evidence>
<evidence type="ECO:0000313" key="12">
    <source>
        <dbReference type="RefSeq" id="XP_033530964.1"/>
    </source>
</evidence>
<reference evidence="10 12" key="1">
    <citation type="submission" date="2020-01" db="EMBL/GenBank/DDBJ databases">
        <authorList>
            <consortium name="DOE Joint Genome Institute"/>
            <person name="Haridas S."/>
            <person name="Albert R."/>
            <person name="Binder M."/>
            <person name="Bloem J."/>
            <person name="Labutti K."/>
            <person name="Salamov A."/>
            <person name="Andreopoulos B."/>
            <person name="Baker S.E."/>
            <person name="Barry K."/>
            <person name="Bills G."/>
            <person name="Bluhm B.H."/>
            <person name="Cannon C."/>
            <person name="Castanera R."/>
            <person name="Culley D.E."/>
            <person name="Daum C."/>
            <person name="Ezra D."/>
            <person name="Gonzalez J.B."/>
            <person name="Henrissat B."/>
            <person name="Kuo A."/>
            <person name="Liang C."/>
            <person name="Lipzen A."/>
            <person name="Lutzoni F."/>
            <person name="Magnuson J."/>
            <person name="Mondo S."/>
            <person name="Nolan M."/>
            <person name="Ohm R."/>
            <person name="Pangilinan J."/>
            <person name="Park H.-J."/>
            <person name="Ramirez L."/>
            <person name="Alfaro M."/>
            <person name="Sun H."/>
            <person name="Tritt A."/>
            <person name="Yoshinaga Y."/>
            <person name="Zwiers L.-H."/>
            <person name="Turgeon B.G."/>
            <person name="Goodwin S.B."/>
            <person name="Spatafora J.W."/>
            <person name="Crous P.W."/>
            <person name="Grigoriev I.V."/>
        </authorList>
    </citation>
    <scope>NUCLEOTIDE SEQUENCE</scope>
    <source>
        <strain evidence="10 12">CBS 781.70</strain>
    </source>
</reference>
<dbReference type="GeneID" id="54420715"/>
<keyword evidence="8" id="KW-0732">Signal</keyword>
<dbReference type="InterPro" id="IPR046357">
    <property type="entry name" value="PPIase_dom_sf"/>
</dbReference>
<evidence type="ECO:0000256" key="3">
    <source>
        <dbReference type="ARBA" id="ARBA00023110"/>
    </source>
</evidence>
<dbReference type="GO" id="GO:0016020">
    <property type="term" value="C:membrane"/>
    <property type="evidence" value="ECO:0007669"/>
    <property type="project" value="TreeGrafter"/>
</dbReference>
<proteinExistence type="predicted"/>
<sequence length="503" mass="54627">MRLFPSYSLLAILSAPLLHAEKLASGLEIDVTDRITCSRPTVLGDQIEVHYRGTIWGTKVQFDSSYERGTPFGFRLGQGQVIQGWDEGLVGMCIGEGRRLTIPPSMAYGDRAVGAIPGGSTLVFDTVLVSIDGVEPPQSESPSPTPTSTDPATSISPDTASTTTGIAIPSSDASLPGSHGPGRPGDHECDLLGDFSLLVQSSLGLLALTSLVYKRWRETPRRPLKIWAFDASKQVVGSMMLHVLNVLMSMLSSGKFDIKDAATAAATPGPDITPRLMRRDDGFAQYDGSGDAPNPCSYYLLNLGIDTTIGIPILLLWLKVFHYAFSLTPLARPLISIESGVYSPLPNRSNPNPQPRTTWWLKQCLIYFLGLLGMKLCVLGIFLLCPWIAWVGDWALRWTEGSAALQITFVMLIFPTVMNVMQYWIIDSFIKERKDPGARSSAEAERAEAARAEQAHDRDEMGIQMTEEDEDDANENERLLKGADPTHISGRPSAGSSVGGGSK</sequence>
<evidence type="ECO:0000313" key="10">
    <source>
        <dbReference type="EMBL" id="KAF1809333.1"/>
    </source>
</evidence>
<gene>
    <name evidence="10 12" type="ORF">P152DRAFT_461516</name>
</gene>
<organism evidence="10">
    <name type="scientific">Eremomyces bilateralis CBS 781.70</name>
    <dbReference type="NCBI Taxonomy" id="1392243"/>
    <lineage>
        <taxon>Eukaryota</taxon>
        <taxon>Fungi</taxon>
        <taxon>Dikarya</taxon>
        <taxon>Ascomycota</taxon>
        <taxon>Pezizomycotina</taxon>
        <taxon>Dothideomycetes</taxon>
        <taxon>Dothideomycetes incertae sedis</taxon>
        <taxon>Eremomycetales</taxon>
        <taxon>Eremomycetaceae</taxon>
        <taxon>Eremomyces</taxon>
    </lineage>
</organism>
<dbReference type="Pfam" id="PF12400">
    <property type="entry name" value="STIMATE"/>
    <property type="match status" value="1"/>
</dbReference>
<comment type="catalytic activity">
    <reaction evidence="1 5">
        <text>[protein]-peptidylproline (omega=180) = [protein]-peptidylproline (omega=0)</text>
        <dbReference type="Rhea" id="RHEA:16237"/>
        <dbReference type="Rhea" id="RHEA-COMP:10747"/>
        <dbReference type="Rhea" id="RHEA-COMP:10748"/>
        <dbReference type="ChEBI" id="CHEBI:83833"/>
        <dbReference type="ChEBI" id="CHEBI:83834"/>
        <dbReference type="EC" id="5.2.1.8"/>
    </reaction>
</comment>
<keyword evidence="7" id="KW-0812">Transmembrane</keyword>
<feature type="region of interest" description="Disordered" evidence="6">
    <location>
        <begin position="133"/>
        <end position="187"/>
    </location>
</feature>
<feature type="transmembrane region" description="Helical" evidence="7">
    <location>
        <begin position="298"/>
        <end position="318"/>
    </location>
</feature>
<dbReference type="PROSITE" id="PS50059">
    <property type="entry name" value="FKBP_PPIASE"/>
    <property type="match status" value="1"/>
</dbReference>
<evidence type="ECO:0000256" key="4">
    <source>
        <dbReference type="ARBA" id="ARBA00023235"/>
    </source>
</evidence>
<keyword evidence="7" id="KW-0472">Membrane</keyword>
<dbReference type="EMBL" id="ML975173">
    <property type="protein sequence ID" value="KAF1809333.1"/>
    <property type="molecule type" value="Genomic_DNA"/>
</dbReference>
<keyword evidence="3 5" id="KW-0697">Rotamase</keyword>
<dbReference type="Pfam" id="PF00254">
    <property type="entry name" value="FKBP_C"/>
    <property type="match status" value="1"/>
</dbReference>
<feature type="chain" id="PRO_5044631587" description="peptidylprolyl isomerase" evidence="8">
    <location>
        <begin position="21"/>
        <end position="503"/>
    </location>
</feature>
<dbReference type="FunFam" id="3.10.50.40:FF:000006">
    <property type="entry name" value="Peptidyl-prolyl cis-trans isomerase"/>
    <property type="match status" value="1"/>
</dbReference>
<dbReference type="EC" id="5.2.1.8" evidence="2 5"/>
<feature type="transmembrane region" description="Helical" evidence="7">
    <location>
        <begin position="403"/>
        <end position="426"/>
    </location>
</feature>
<keyword evidence="11" id="KW-1185">Reference proteome</keyword>
<evidence type="ECO:0000259" key="9">
    <source>
        <dbReference type="PROSITE" id="PS50059"/>
    </source>
</evidence>
<feature type="region of interest" description="Disordered" evidence="6">
    <location>
        <begin position="437"/>
        <end position="503"/>
    </location>
</feature>
<dbReference type="RefSeq" id="XP_033530964.1">
    <property type="nucleotide sequence ID" value="XM_033680145.1"/>
</dbReference>
<feature type="transmembrane region" description="Helical" evidence="7">
    <location>
        <begin position="365"/>
        <end position="391"/>
    </location>
</feature>
<keyword evidence="4 5" id="KW-0413">Isomerase</keyword>
<dbReference type="Proteomes" id="UP000504638">
    <property type="component" value="Unplaced"/>
</dbReference>
<keyword evidence="7" id="KW-1133">Transmembrane helix</keyword>
<reference evidence="12" key="2">
    <citation type="submission" date="2020-04" db="EMBL/GenBank/DDBJ databases">
        <authorList>
            <consortium name="NCBI Genome Project"/>
        </authorList>
    </citation>
    <scope>NUCLEOTIDE SEQUENCE</scope>
    <source>
        <strain evidence="12">CBS 781.70</strain>
    </source>
</reference>
<dbReference type="GO" id="GO:0003755">
    <property type="term" value="F:peptidyl-prolyl cis-trans isomerase activity"/>
    <property type="evidence" value="ECO:0007669"/>
    <property type="project" value="UniProtKB-KW"/>
</dbReference>
<protein>
    <recommendedName>
        <fullName evidence="2 5">peptidylprolyl isomerase</fullName>
        <ecNumber evidence="2 5">5.2.1.8</ecNumber>
    </recommendedName>
</protein>